<keyword evidence="2" id="KW-1185">Reference proteome</keyword>
<dbReference type="GeneID" id="8673576"/>
<dbReference type="EMBL" id="FN594518">
    <property type="protein sequence ID" value="CBH51582.1"/>
    <property type="molecule type" value="Genomic_DNA"/>
</dbReference>
<dbReference type="Proteomes" id="UP000001906">
    <property type="component" value="Segment"/>
</dbReference>
<accession>D2EBR6</accession>
<evidence type="ECO:0000313" key="1">
    <source>
        <dbReference type="EMBL" id="CBH51582.1"/>
    </source>
</evidence>
<reference evidence="1 2" key="1">
    <citation type="journal article" date="2010" name="Nature">
        <title>Antagonistic coevolution accelerates molecular evolution.</title>
        <authorList>
            <person name="Paterson S."/>
            <person name="Vogwill T."/>
            <person name="Buckling A."/>
            <person name="Benmayor R."/>
            <person name="Spiers A.J."/>
            <person name="Thomson N.R."/>
            <person name="Quail M."/>
            <person name="Smith F."/>
            <person name="Walker D."/>
            <person name="Libberton B."/>
            <person name="Fenton A."/>
            <person name="Hall N."/>
            <person name="Brockhurst M.A."/>
        </authorList>
    </citation>
    <scope>NUCLEOTIDE SEQUENCE [LARGE SCALE GENOMIC DNA]</scope>
    <source>
        <strain evidence="2">phi 2</strain>
    </source>
</reference>
<evidence type="ECO:0000313" key="2">
    <source>
        <dbReference type="Proteomes" id="UP000001906"/>
    </source>
</evidence>
<gene>
    <name evidence="1" type="ORF">SBWP25_0012</name>
</gene>
<dbReference type="KEGG" id="vg:8673576"/>
<name>D2EBR6_9CAUD</name>
<dbReference type="InterPro" id="IPR034154">
    <property type="entry name" value="TOPRIM_DnaG/twinkle"/>
</dbReference>
<organism evidence="1 2">
    <name type="scientific">Pseudomonas phage phi2</name>
    <dbReference type="NCBI Taxonomy" id="1450169"/>
    <lineage>
        <taxon>Viruses</taxon>
        <taxon>Duplodnaviria</taxon>
        <taxon>Heunggongvirae</taxon>
        <taxon>Uroviricota</taxon>
        <taxon>Caudoviricetes</taxon>
        <taxon>Autographivirales</taxon>
        <taxon>Autoscriptoviridae</taxon>
        <taxon>Tunggulvirus</taxon>
        <taxon>Tunggulvirus f2</taxon>
    </lineage>
</organism>
<dbReference type="OrthoDB" id="5323at10239"/>
<dbReference type="Pfam" id="PF13155">
    <property type="entry name" value="Toprim_2"/>
    <property type="match status" value="1"/>
</dbReference>
<sequence>MAYLPNNEWLPQAQKLAVGQSMRVRHNNEATAAMSIANKGDRWVAYCQRCHAGGSVTKSHVVLSQVADQARFMPWPEDAKALSSWDTWVQEPLYGFCLTKGIDLSIMCPDVPVWYSQKQRRLLFGTKKGWLGRATGGQQPKWTGYGYPAPAYGAQATEPVRSTVIVTEDLLSAMKVRWAIKGTYNATAQALLGTSLRDTHAADLLAANVDTLVLFLDGDNAGRDGARLVRRRAAGLGLKVLAAVCPEDFDPKDLPKQTIIDIIGGVLGDSNSASVTESG</sequence>
<dbReference type="Gene3D" id="3.40.1360.10">
    <property type="match status" value="1"/>
</dbReference>
<dbReference type="SUPFAM" id="SSF56731">
    <property type="entry name" value="DNA primase core"/>
    <property type="match status" value="1"/>
</dbReference>
<dbReference type="CDD" id="cd01029">
    <property type="entry name" value="TOPRIM_primases"/>
    <property type="match status" value="1"/>
</dbReference>
<proteinExistence type="predicted"/>
<dbReference type="RefSeq" id="YP_003345477.1">
    <property type="nucleotide sequence ID" value="NC_013638.1"/>
</dbReference>
<protein>
    <submittedName>
        <fullName evidence="1">Predicted phage DNA Primase</fullName>
    </submittedName>
</protein>